<organism evidence="2 3">
    <name type="scientific">Lysobacter dokdonensis DS-58</name>
    <dbReference type="NCBI Taxonomy" id="1300345"/>
    <lineage>
        <taxon>Bacteria</taxon>
        <taxon>Pseudomonadati</taxon>
        <taxon>Pseudomonadota</taxon>
        <taxon>Gammaproteobacteria</taxon>
        <taxon>Lysobacterales</taxon>
        <taxon>Lysobacteraceae</taxon>
        <taxon>Noviluteimonas</taxon>
    </lineage>
</organism>
<comment type="caution">
    <text evidence="2">The sequence shown here is derived from an EMBL/GenBank/DDBJ whole genome shotgun (WGS) entry which is preliminary data.</text>
</comment>
<dbReference type="RefSeq" id="WP_036169912.1">
    <property type="nucleotide sequence ID" value="NZ_JRKJ01000018.1"/>
</dbReference>
<feature type="compositionally biased region" description="Low complexity" evidence="1">
    <location>
        <begin position="103"/>
        <end position="121"/>
    </location>
</feature>
<keyword evidence="3" id="KW-1185">Reference proteome</keyword>
<evidence type="ECO:0000313" key="3">
    <source>
        <dbReference type="Proteomes" id="UP000030518"/>
    </source>
</evidence>
<dbReference type="STRING" id="1300345.LF41_624"/>
<name>A0A0A2WFS2_9GAMM</name>
<dbReference type="EMBL" id="JRKJ01000018">
    <property type="protein sequence ID" value="KGQ18598.1"/>
    <property type="molecule type" value="Genomic_DNA"/>
</dbReference>
<evidence type="ECO:0000256" key="1">
    <source>
        <dbReference type="SAM" id="MobiDB-lite"/>
    </source>
</evidence>
<proteinExistence type="predicted"/>
<protein>
    <submittedName>
        <fullName evidence="2">Uncharacterized protein</fullName>
    </submittedName>
</protein>
<reference evidence="2 3" key="1">
    <citation type="submission" date="2014-09" db="EMBL/GenBank/DDBJ databases">
        <title>Genome sequences of Lysobacter dokdonensis DS-58.</title>
        <authorList>
            <person name="Kim J.F."/>
            <person name="Kwak M.-J."/>
        </authorList>
    </citation>
    <scope>NUCLEOTIDE SEQUENCE [LARGE SCALE GENOMIC DNA]</scope>
    <source>
        <strain evidence="2 3">DS-58</strain>
    </source>
</reference>
<accession>A0A0A2WFS2</accession>
<dbReference type="Proteomes" id="UP000030518">
    <property type="component" value="Unassembled WGS sequence"/>
</dbReference>
<evidence type="ECO:0000313" key="2">
    <source>
        <dbReference type="EMBL" id="KGQ18598.1"/>
    </source>
</evidence>
<dbReference type="AlphaFoldDB" id="A0A0A2WFS2"/>
<sequence length="121" mass="13601">MTFRYIAPSRPLPPACRWLLQEGSAHLLWNAGCIAMVMRDRNGKWHTQIQWRMAVLQARCGSQAQGMRWVERWMEKRTGLPGSGARREVRQPAWVGALSGYARGPHGSPPCSGSSHSQSRC</sequence>
<feature type="region of interest" description="Disordered" evidence="1">
    <location>
        <begin position="100"/>
        <end position="121"/>
    </location>
</feature>
<gene>
    <name evidence="2" type="ORF">LF41_624</name>
</gene>